<proteinExistence type="predicted"/>
<evidence type="ECO:0000313" key="1">
    <source>
        <dbReference type="EMBL" id="MFC5413170.1"/>
    </source>
</evidence>
<keyword evidence="2" id="KW-1185">Reference proteome</keyword>
<sequence>MTKRVNEDQAITDQLNALSKKYLSWGFSLMFGYLRLVGHAGNHKRVYRIYKALGLNLRSPIKRKTIKRDNPNTLAASQVNQGWSLDFLSDEVMAEKKTRILNILDDYSRKYLLVVAQGAFKAKS</sequence>
<name>A0ABW0IHZ6_9BACT</name>
<gene>
    <name evidence="1" type="ORF">ACFPMF_27865</name>
</gene>
<protein>
    <recommendedName>
        <fullName evidence="3">Transposase</fullName>
    </recommendedName>
</protein>
<dbReference type="Proteomes" id="UP001596106">
    <property type="component" value="Unassembled WGS sequence"/>
</dbReference>
<dbReference type="EMBL" id="JBHSMA010000024">
    <property type="protein sequence ID" value="MFC5413170.1"/>
    <property type="molecule type" value="Genomic_DNA"/>
</dbReference>
<comment type="caution">
    <text evidence="1">The sequence shown here is derived from an EMBL/GenBank/DDBJ whole genome shotgun (WGS) entry which is preliminary data.</text>
</comment>
<organism evidence="1 2">
    <name type="scientific">Larkinella bovis</name>
    <dbReference type="NCBI Taxonomy" id="683041"/>
    <lineage>
        <taxon>Bacteria</taxon>
        <taxon>Pseudomonadati</taxon>
        <taxon>Bacteroidota</taxon>
        <taxon>Cytophagia</taxon>
        <taxon>Cytophagales</taxon>
        <taxon>Spirosomataceae</taxon>
        <taxon>Larkinella</taxon>
    </lineage>
</organism>
<evidence type="ECO:0008006" key="3">
    <source>
        <dbReference type="Google" id="ProtNLM"/>
    </source>
</evidence>
<accession>A0ABW0IHZ6</accession>
<reference evidence="2" key="1">
    <citation type="journal article" date="2019" name="Int. J. Syst. Evol. Microbiol.">
        <title>The Global Catalogue of Microorganisms (GCM) 10K type strain sequencing project: providing services to taxonomists for standard genome sequencing and annotation.</title>
        <authorList>
            <consortium name="The Broad Institute Genomics Platform"/>
            <consortium name="The Broad Institute Genome Sequencing Center for Infectious Disease"/>
            <person name="Wu L."/>
            <person name="Ma J."/>
        </authorList>
    </citation>
    <scope>NUCLEOTIDE SEQUENCE [LARGE SCALE GENOMIC DNA]</scope>
    <source>
        <strain evidence="2">CCUG 55250</strain>
    </source>
</reference>
<evidence type="ECO:0000313" key="2">
    <source>
        <dbReference type="Proteomes" id="UP001596106"/>
    </source>
</evidence>
<dbReference type="PANTHER" id="PTHR47515:SF2">
    <property type="entry name" value="INTEGRASE CORE DOMAIN PROTEIN"/>
    <property type="match status" value="1"/>
</dbReference>
<dbReference type="RefSeq" id="WP_379851437.1">
    <property type="nucleotide sequence ID" value="NZ_JBHSMA010000024.1"/>
</dbReference>
<dbReference type="PANTHER" id="PTHR47515">
    <property type="entry name" value="LOW CALCIUM RESPONSE LOCUS PROTEIN T"/>
    <property type="match status" value="1"/>
</dbReference>